<dbReference type="EMBL" id="PCVM01000090">
    <property type="protein sequence ID" value="PIQ73186.1"/>
    <property type="molecule type" value="Genomic_DNA"/>
</dbReference>
<name>A0A2M6ITE2_9BACT</name>
<evidence type="ECO:0000313" key="1">
    <source>
        <dbReference type="EMBL" id="PIQ73186.1"/>
    </source>
</evidence>
<organism evidence="1 2">
    <name type="scientific">Candidatus Roizmanbacteria bacterium CG11_big_fil_rev_8_21_14_0_20_36_8</name>
    <dbReference type="NCBI Taxonomy" id="1974856"/>
    <lineage>
        <taxon>Bacteria</taxon>
        <taxon>Candidatus Roizmaniibacteriota</taxon>
    </lineage>
</organism>
<evidence type="ECO:0000313" key="2">
    <source>
        <dbReference type="Proteomes" id="UP000231056"/>
    </source>
</evidence>
<reference evidence="1 2" key="1">
    <citation type="submission" date="2017-09" db="EMBL/GenBank/DDBJ databases">
        <title>Depth-based differentiation of microbial function through sediment-hosted aquifers and enrichment of novel symbionts in the deep terrestrial subsurface.</title>
        <authorList>
            <person name="Probst A.J."/>
            <person name="Ladd B."/>
            <person name="Jarett J.K."/>
            <person name="Geller-Mcgrath D.E."/>
            <person name="Sieber C.M."/>
            <person name="Emerson J.B."/>
            <person name="Anantharaman K."/>
            <person name="Thomas B.C."/>
            <person name="Malmstrom R."/>
            <person name="Stieglmeier M."/>
            <person name="Klingl A."/>
            <person name="Woyke T."/>
            <person name="Ryan C.M."/>
            <person name="Banfield J.F."/>
        </authorList>
    </citation>
    <scope>NUCLEOTIDE SEQUENCE [LARGE SCALE GENOMIC DNA]</scope>
    <source>
        <strain evidence="1">CG11_big_fil_rev_8_21_14_0_20_36_8</strain>
    </source>
</reference>
<accession>A0A2M6ITE2</accession>
<sequence>MDEIVYICTGGCGAVISEKQFDEGLVVCGADGCDHKGDSFEKRMKCTKCEQLYKVAEVHIC</sequence>
<gene>
    <name evidence="1" type="ORF">COV58_03805</name>
</gene>
<comment type="caution">
    <text evidence="1">The sequence shown here is derived from an EMBL/GenBank/DDBJ whole genome shotgun (WGS) entry which is preliminary data.</text>
</comment>
<proteinExistence type="predicted"/>
<dbReference type="Proteomes" id="UP000231056">
    <property type="component" value="Unassembled WGS sequence"/>
</dbReference>
<protein>
    <submittedName>
        <fullName evidence="1">Uncharacterized protein</fullName>
    </submittedName>
</protein>
<dbReference type="AlphaFoldDB" id="A0A2M6ITE2"/>